<evidence type="ECO:0000256" key="1">
    <source>
        <dbReference type="PROSITE-ProRule" id="PRU00703"/>
    </source>
</evidence>
<dbReference type="InterPro" id="IPR046342">
    <property type="entry name" value="CBS_dom_sf"/>
</dbReference>
<dbReference type="GO" id="GO:0045003">
    <property type="term" value="P:double-strand break repair via synthesis-dependent strand annealing"/>
    <property type="evidence" value="ECO:0007669"/>
    <property type="project" value="TreeGrafter"/>
</dbReference>
<protein>
    <submittedName>
        <fullName evidence="5">Uncharacterized protein</fullName>
    </submittedName>
</protein>
<proteinExistence type="predicted"/>
<dbReference type="Gene3D" id="3.10.580.10">
    <property type="entry name" value="CBS-domain"/>
    <property type="match status" value="2"/>
</dbReference>
<keyword evidence="1" id="KW-0129">CBS domain</keyword>
<dbReference type="InterPro" id="IPR013632">
    <property type="entry name" value="Rad51_C"/>
</dbReference>
<evidence type="ECO:0000256" key="2">
    <source>
        <dbReference type="SAM" id="MobiDB-lite"/>
    </source>
</evidence>
<dbReference type="GO" id="GO:0000400">
    <property type="term" value="F:four-way junction DNA binding"/>
    <property type="evidence" value="ECO:0007669"/>
    <property type="project" value="TreeGrafter"/>
</dbReference>
<feature type="domain" description="RecA family profile 1" evidence="3">
    <location>
        <begin position="15"/>
        <end position="229"/>
    </location>
</feature>
<dbReference type="PROSITE" id="PS51371">
    <property type="entry name" value="CBS"/>
    <property type="match status" value="1"/>
</dbReference>
<dbReference type="EMBL" id="JADXDR010000036">
    <property type="protein sequence ID" value="KAI7843816.1"/>
    <property type="molecule type" value="Genomic_DNA"/>
</dbReference>
<dbReference type="CDD" id="cd02205">
    <property type="entry name" value="CBS_pair_SF"/>
    <property type="match status" value="1"/>
</dbReference>
<dbReference type="InterPro" id="IPR020588">
    <property type="entry name" value="RecA_ATP-bd"/>
</dbReference>
<dbReference type="Gene3D" id="3.40.50.300">
    <property type="entry name" value="P-loop containing nucleotide triphosphate hydrolases"/>
    <property type="match status" value="1"/>
</dbReference>
<dbReference type="PANTHER" id="PTHR46487:SF1">
    <property type="entry name" value="DNA REPAIR PROTEIN XRCC3"/>
    <property type="match status" value="1"/>
</dbReference>
<dbReference type="SMART" id="SM00116">
    <property type="entry name" value="CBS"/>
    <property type="match status" value="3"/>
</dbReference>
<dbReference type="SUPFAM" id="SSF52540">
    <property type="entry name" value="P-loop containing nucleoside triphosphate hydrolases"/>
    <property type="match status" value="1"/>
</dbReference>
<sequence length="626" mass="65357">MAARQLQPRPLASLPTAKLSTGCPQLDAVLGGGLPVGSLTEVAGEAAASKTQLSLQLLLSAQLPQQFGGLDGAAVYVYTEGEPAMRRLHQLARWLHLRYPPEALAALPDPTANIFVEKGIDTGADLLHRLQRLRGLLDQQRRAAAAAARTTGSGSTAGHGSGPAAAPGGCTRPVRLLVVDSIAHVLRDMGDSVGASELAGRTELLFKISALLRRYADEYGLAVLLVNQIVDSVTDSRRSALALPAHPRPAAKNTGHTGGLRLVSLGREVVPALGLACSSVDHLVQHPTQLAKMSAKELLAATSLAEVLPTHSLVSVTTGCRMEAAIKTLHDHRILSCPVMAKGEYHGCISVNDVLKNLMAELSAKKPHWLEQGASAFTADDLVAAGKALCGKSVGELEHAGSLFLLNAQSNTSMLDFVNNCFDIKDNHHVHHRVYVCMPAGSAHIVSGGSTTVVNATASQSSGKLTVTHVVSHLDVIRLLAAHKDKLGGMAEASLEALGLDEGAVFCVPAATPALEAFGRMAIDQKSSLGLTDAAGKLVGNLSASDLRGLTTPEDFAALLKPALEYQAAQAGVAVPSVATVTPATTFGALLDMLVAHKYHRAYVVDGEGKPTSIITLTDILRKVSA</sequence>
<dbReference type="InterPro" id="IPR027417">
    <property type="entry name" value="P-loop_NTPase"/>
</dbReference>
<dbReference type="GO" id="GO:0033065">
    <property type="term" value="C:Rad51C-XRCC3 complex"/>
    <property type="evidence" value="ECO:0007669"/>
    <property type="project" value="TreeGrafter"/>
</dbReference>
<dbReference type="AlphaFoldDB" id="A0AAD5H4Q5"/>
<dbReference type="SUPFAM" id="SSF54631">
    <property type="entry name" value="CBS-domain pair"/>
    <property type="match status" value="2"/>
</dbReference>
<dbReference type="Proteomes" id="UP001205105">
    <property type="component" value="Unassembled WGS sequence"/>
</dbReference>
<evidence type="ECO:0000259" key="3">
    <source>
        <dbReference type="PROSITE" id="PS50162"/>
    </source>
</evidence>
<dbReference type="PROSITE" id="PS50162">
    <property type="entry name" value="RECA_2"/>
    <property type="match status" value="1"/>
</dbReference>
<dbReference type="GO" id="GO:0005524">
    <property type="term" value="F:ATP binding"/>
    <property type="evidence" value="ECO:0007669"/>
    <property type="project" value="InterPro"/>
</dbReference>
<keyword evidence="6" id="KW-1185">Reference proteome</keyword>
<dbReference type="GO" id="GO:0005657">
    <property type="term" value="C:replication fork"/>
    <property type="evidence" value="ECO:0007669"/>
    <property type="project" value="TreeGrafter"/>
</dbReference>
<feature type="region of interest" description="Disordered" evidence="2">
    <location>
        <begin position="147"/>
        <end position="167"/>
    </location>
</feature>
<name>A0AAD5H4Q5_9CHLO</name>
<dbReference type="InterPro" id="IPR000644">
    <property type="entry name" value="CBS_dom"/>
</dbReference>
<dbReference type="Pfam" id="PF00571">
    <property type="entry name" value="CBS"/>
    <property type="match status" value="2"/>
</dbReference>
<accession>A0AAD5H4Q5</accession>
<dbReference type="GO" id="GO:0140664">
    <property type="term" value="F:ATP-dependent DNA damage sensor activity"/>
    <property type="evidence" value="ECO:0007669"/>
    <property type="project" value="InterPro"/>
</dbReference>
<gene>
    <name evidence="5" type="ORF">COHA_002714</name>
</gene>
<evidence type="ECO:0000313" key="5">
    <source>
        <dbReference type="EMBL" id="KAI7843816.1"/>
    </source>
</evidence>
<dbReference type="PANTHER" id="PTHR46487">
    <property type="entry name" value="DNA REPAIR PROTEIN XRCC3"/>
    <property type="match status" value="1"/>
</dbReference>
<reference evidence="5" key="1">
    <citation type="submission" date="2020-11" db="EMBL/GenBank/DDBJ databases">
        <title>Chlorella ohadii genome sequencing and assembly.</title>
        <authorList>
            <person name="Murik O."/>
            <person name="Treves H."/>
            <person name="Kedem I."/>
            <person name="Shotland Y."/>
            <person name="Kaplan A."/>
        </authorList>
    </citation>
    <scope>NUCLEOTIDE SEQUENCE</scope>
    <source>
        <strain evidence="5">1</strain>
    </source>
</reference>
<dbReference type="Pfam" id="PF08423">
    <property type="entry name" value="Rad51"/>
    <property type="match status" value="2"/>
</dbReference>
<dbReference type="GO" id="GO:0090656">
    <property type="term" value="P:t-circle formation"/>
    <property type="evidence" value="ECO:0007669"/>
    <property type="project" value="TreeGrafter"/>
</dbReference>
<evidence type="ECO:0000259" key="4">
    <source>
        <dbReference type="PROSITE" id="PS51371"/>
    </source>
</evidence>
<comment type="caution">
    <text evidence="5">The sequence shown here is derived from an EMBL/GenBank/DDBJ whole genome shotgun (WGS) entry which is preliminary data.</text>
</comment>
<dbReference type="GO" id="GO:0071140">
    <property type="term" value="P:resolution of mitotic recombination intermediates"/>
    <property type="evidence" value="ECO:0007669"/>
    <property type="project" value="TreeGrafter"/>
</dbReference>
<dbReference type="GO" id="GO:0000722">
    <property type="term" value="P:telomere maintenance via recombination"/>
    <property type="evidence" value="ECO:0007669"/>
    <property type="project" value="TreeGrafter"/>
</dbReference>
<organism evidence="5 6">
    <name type="scientific">Chlorella ohadii</name>
    <dbReference type="NCBI Taxonomy" id="2649997"/>
    <lineage>
        <taxon>Eukaryota</taxon>
        <taxon>Viridiplantae</taxon>
        <taxon>Chlorophyta</taxon>
        <taxon>core chlorophytes</taxon>
        <taxon>Trebouxiophyceae</taxon>
        <taxon>Chlorellales</taxon>
        <taxon>Chlorellaceae</taxon>
        <taxon>Chlorella clade</taxon>
        <taxon>Chlorella</taxon>
    </lineage>
</organism>
<evidence type="ECO:0000313" key="6">
    <source>
        <dbReference type="Proteomes" id="UP001205105"/>
    </source>
</evidence>
<feature type="domain" description="CBS" evidence="4">
    <location>
        <begin position="574"/>
        <end position="626"/>
    </location>
</feature>